<dbReference type="Pfam" id="PF00589">
    <property type="entry name" value="Phage_integrase"/>
    <property type="match status" value="1"/>
</dbReference>
<keyword evidence="2 9" id="KW-0963">Cytoplasm</keyword>
<dbReference type="InterPro" id="IPR050090">
    <property type="entry name" value="Tyrosine_recombinase_XerCD"/>
</dbReference>
<evidence type="ECO:0000256" key="3">
    <source>
        <dbReference type="ARBA" id="ARBA00022618"/>
    </source>
</evidence>
<dbReference type="GO" id="GO:0007059">
    <property type="term" value="P:chromosome segregation"/>
    <property type="evidence" value="ECO:0007669"/>
    <property type="project" value="UniProtKB-UniRule"/>
</dbReference>
<dbReference type="InterPro" id="IPR044068">
    <property type="entry name" value="CB"/>
</dbReference>
<evidence type="ECO:0000256" key="1">
    <source>
        <dbReference type="ARBA" id="ARBA00004496"/>
    </source>
</evidence>
<evidence type="ECO:0000256" key="9">
    <source>
        <dbReference type="HAMAP-Rule" id="MF_01808"/>
    </source>
</evidence>
<evidence type="ECO:0000256" key="4">
    <source>
        <dbReference type="ARBA" id="ARBA00022829"/>
    </source>
</evidence>
<dbReference type="GO" id="GO:0009037">
    <property type="term" value="F:tyrosine-based site-specific recombinase activity"/>
    <property type="evidence" value="ECO:0007669"/>
    <property type="project" value="UniProtKB-UniRule"/>
</dbReference>
<dbReference type="InterPro" id="IPR013762">
    <property type="entry name" value="Integrase-like_cat_sf"/>
</dbReference>
<gene>
    <name evidence="9" type="primary">xerC</name>
    <name evidence="13" type="ordered locus">Francci3_3583</name>
</gene>
<dbReference type="SUPFAM" id="SSF56349">
    <property type="entry name" value="DNA breaking-rejoining enzymes"/>
    <property type="match status" value="1"/>
</dbReference>
<accession>Q2J707</accession>
<dbReference type="GO" id="GO:0051301">
    <property type="term" value="P:cell division"/>
    <property type="evidence" value="ECO:0007669"/>
    <property type="project" value="UniProtKB-KW"/>
</dbReference>
<dbReference type="InterPro" id="IPR002104">
    <property type="entry name" value="Integrase_catalytic"/>
</dbReference>
<dbReference type="Pfam" id="PF02899">
    <property type="entry name" value="Phage_int_SAM_1"/>
    <property type="match status" value="1"/>
</dbReference>
<evidence type="ECO:0000259" key="11">
    <source>
        <dbReference type="PROSITE" id="PS51898"/>
    </source>
</evidence>
<evidence type="ECO:0000256" key="8">
    <source>
        <dbReference type="ARBA" id="ARBA00023306"/>
    </source>
</evidence>
<dbReference type="HOGENOM" id="CLU_027562_9_0_11"/>
<dbReference type="STRING" id="106370.Francci3_3583"/>
<reference evidence="13 14" key="1">
    <citation type="journal article" date="2007" name="Genome Res.">
        <title>Genome characteristics of facultatively symbiotic Frankia sp. strains reflect host range and host plant biogeography.</title>
        <authorList>
            <person name="Normand P."/>
            <person name="Lapierre P."/>
            <person name="Tisa L.S."/>
            <person name="Gogarten J.P."/>
            <person name="Alloisio N."/>
            <person name="Bagnarol E."/>
            <person name="Bassi C.A."/>
            <person name="Berry A.M."/>
            <person name="Bickhart D.M."/>
            <person name="Choisne N."/>
            <person name="Couloux A."/>
            <person name="Cournoyer B."/>
            <person name="Cruveiller S."/>
            <person name="Daubin V."/>
            <person name="Demange N."/>
            <person name="Francino M.P."/>
            <person name="Goltsman E."/>
            <person name="Huang Y."/>
            <person name="Kopp O.R."/>
            <person name="Labarre L."/>
            <person name="Lapidus A."/>
            <person name="Lavire C."/>
            <person name="Marechal J."/>
            <person name="Martinez M."/>
            <person name="Mastronunzio J.E."/>
            <person name="Mullin B.C."/>
            <person name="Niemann J."/>
            <person name="Pujic P."/>
            <person name="Rawnsley T."/>
            <person name="Rouy Z."/>
            <person name="Schenowitz C."/>
            <person name="Sellstedt A."/>
            <person name="Tavares F."/>
            <person name="Tomkins J.P."/>
            <person name="Vallenet D."/>
            <person name="Valverde C."/>
            <person name="Wall L.G."/>
            <person name="Wang Y."/>
            <person name="Medigue C."/>
            <person name="Benson D.R."/>
        </authorList>
    </citation>
    <scope>NUCLEOTIDE SEQUENCE [LARGE SCALE GENOMIC DNA]</scope>
    <source>
        <strain evidence="14">DSM 45818 / CECT 9043 / CcI3</strain>
    </source>
</reference>
<proteinExistence type="inferred from homology"/>
<dbReference type="SUPFAM" id="SSF47823">
    <property type="entry name" value="lambda integrase-like, N-terminal domain"/>
    <property type="match status" value="1"/>
</dbReference>
<keyword evidence="5 9" id="KW-0229">DNA integration</keyword>
<dbReference type="AlphaFoldDB" id="Q2J707"/>
<comment type="subunit">
    <text evidence="9">Forms a cyclic heterotetrameric complex composed of two molecules of XerC and two molecules of XerD.</text>
</comment>
<feature type="region of interest" description="Disordered" evidence="10">
    <location>
        <begin position="186"/>
        <end position="211"/>
    </location>
</feature>
<evidence type="ECO:0000256" key="6">
    <source>
        <dbReference type="ARBA" id="ARBA00023125"/>
    </source>
</evidence>
<dbReference type="PhylomeDB" id="Q2J707"/>
<dbReference type="PANTHER" id="PTHR30349">
    <property type="entry name" value="PHAGE INTEGRASE-RELATED"/>
    <property type="match status" value="1"/>
</dbReference>
<dbReference type="Gene3D" id="1.10.150.130">
    <property type="match status" value="1"/>
</dbReference>
<dbReference type="PROSITE" id="PS51898">
    <property type="entry name" value="TYR_RECOMBINASE"/>
    <property type="match status" value="1"/>
</dbReference>
<sequence>MSPGAVSRTPRRLDENHRCCHGRLMVLRGESAEEPADGRLLPRQRSRATCGSDARPVEIVETPESDWDTAVAGFLRHLIAELARSPETVRAYAADLANLRAHAERMGCSVLADLDLALLRSWLASMRAAGAAPASLARRASMARVFSSYAARHGFLDTDVAARLVGNRTVRRVPEVLTAAAARQLLENPSPDVSPPGTSQPSGLPDSTADSERVVRRAVELRDALVLELLYGSGIRVSELCGLDLGHIDDDRRLLRVLGKGGKERSVPFGVPAVAALRSWRSTGRPRLMTARSGRALLLGLRGGRLDPRTVRRILTTRVAAGVAPAGLTPHGLRHSAATHMLEGGADLRSVQEFLGHASLATTQIYTHVTPERLRAAFEQAHPRA</sequence>
<dbReference type="HAMAP" id="MF_01808">
    <property type="entry name" value="Recomb_XerC_XerD"/>
    <property type="match status" value="1"/>
</dbReference>
<comment type="similarity">
    <text evidence="9">Belongs to the 'phage' integrase family. XerC subfamily.</text>
</comment>
<feature type="active site" evidence="9">
    <location>
        <position position="260"/>
    </location>
</feature>
<feature type="active site" evidence="9">
    <location>
        <position position="357"/>
    </location>
</feature>
<dbReference type="eggNOG" id="COG4974">
    <property type="taxonomic scope" value="Bacteria"/>
</dbReference>
<evidence type="ECO:0000313" key="14">
    <source>
        <dbReference type="Proteomes" id="UP000001937"/>
    </source>
</evidence>
<feature type="domain" description="Core-binding (CB)" evidence="12">
    <location>
        <begin position="65"/>
        <end position="151"/>
    </location>
</feature>
<dbReference type="InterPro" id="IPR023009">
    <property type="entry name" value="Tyrosine_recombinase_XerC/XerD"/>
</dbReference>
<protein>
    <recommendedName>
        <fullName evidence="9">Tyrosine recombinase XerC</fullName>
    </recommendedName>
</protein>
<dbReference type="InterPro" id="IPR011010">
    <property type="entry name" value="DNA_brk_join_enz"/>
</dbReference>
<keyword evidence="6 9" id="KW-0238">DNA-binding</keyword>
<keyword evidence="14" id="KW-1185">Reference proteome</keyword>
<evidence type="ECO:0000256" key="7">
    <source>
        <dbReference type="ARBA" id="ARBA00023172"/>
    </source>
</evidence>
<comment type="function">
    <text evidence="9">Site-specific tyrosine recombinase, which acts by catalyzing the cutting and rejoining of the recombining DNA molecules. The XerC-XerD complex is essential to convert dimers of the bacterial chromosome into monomers to permit their segregation at cell division. It also contributes to the segregational stability of plasmids.</text>
</comment>
<dbReference type="GO" id="GO:0003677">
    <property type="term" value="F:DNA binding"/>
    <property type="evidence" value="ECO:0007669"/>
    <property type="project" value="UniProtKB-UniRule"/>
</dbReference>
<evidence type="ECO:0000256" key="5">
    <source>
        <dbReference type="ARBA" id="ARBA00022908"/>
    </source>
</evidence>
<dbReference type="EMBL" id="CP000249">
    <property type="protein sequence ID" value="ABD12935.1"/>
    <property type="molecule type" value="Genomic_DNA"/>
</dbReference>
<dbReference type="InterPro" id="IPR004107">
    <property type="entry name" value="Integrase_SAM-like_N"/>
</dbReference>
<keyword evidence="3 9" id="KW-0132">Cell division</keyword>
<evidence type="ECO:0000256" key="2">
    <source>
        <dbReference type="ARBA" id="ARBA00022490"/>
    </source>
</evidence>
<dbReference type="PANTHER" id="PTHR30349:SF77">
    <property type="entry name" value="TYROSINE RECOMBINASE XERC"/>
    <property type="match status" value="1"/>
</dbReference>
<feature type="active site" evidence="9">
    <location>
        <position position="331"/>
    </location>
</feature>
<feature type="domain" description="Tyr recombinase" evidence="11">
    <location>
        <begin position="172"/>
        <end position="379"/>
    </location>
</feature>
<name>Q2J707_FRACC</name>
<evidence type="ECO:0000256" key="10">
    <source>
        <dbReference type="SAM" id="MobiDB-lite"/>
    </source>
</evidence>
<dbReference type="InterPro" id="IPR010998">
    <property type="entry name" value="Integrase_recombinase_N"/>
</dbReference>
<feature type="active site" evidence="9">
    <location>
        <position position="334"/>
    </location>
</feature>
<feature type="active site" evidence="9">
    <location>
        <position position="236"/>
    </location>
</feature>
<organism evidence="13 14">
    <name type="scientific">Frankia casuarinae (strain DSM 45818 / CECT 9043 / HFP020203 / CcI3)</name>
    <dbReference type="NCBI Taxonomy" id="106370"/>
    <lineage>
        <taxon>Bacteria</taxon>
        <taxon>Bacillati</taxon>
        <taxon>Actinomycetota</taxon>
        <taxon>Actinomycetes</taxon>
        <taxon>Frankiales</taxon>
        <taxon>Frankiaceae</taxon>
        <taxon>Frankia</taxon>
    </lineage>
</organism>
<dbReference type="GO" id="GO:0005737">
    <property type="term" value="C:cytoplasm"/>
    <property type="evidence" value="ECO:0007669"/>
    <property type="project" value="UniProtKB-SubCell"/>
</dbReference>
<dbReference type="GO" id="GO:0006313">
    <property type="term" value="P:DNA transposition"/>
    <property type="evidence" value="ECO:0007669"/>
    <property type="project" value="UniProtKB-UniRule"/>
</dbReference>
<evidence type="ECO:0000259" key="12">
    <source>
        <dbReference type="PROSITE" id="PS51900"/>
    </source>
</evidence>
<keyword evidence="8 9" id="KW-0131">Cell cycle</keyword>
<dbReference type="PROSITE" id="PS51900">
    <property type="entry name" value="CB"/>
    <property type="match status" value="1"/>
</dbReference>
<keyword evidence="7 9" id="KW-0233">DNA recombination</keyword>
<keyword evidence="4 9" id="KW-0159">Chromosome partition</keyword>
<feature type="active site" description="O-(3'-phospho-DNA)-tyrosine intermediate" evidence="9">
    <location>
        <position position="366"/>
    </location>
</feature>
<evidence type="ECO:0000313" key="13">
    <source>
        <dbReference type="EMBL" id="ABD12935.1"/>
    </source>
</evidence>
<dbReference type="KEGG" id="fra:Francci3_3583"/>
<dbReference type="Gene3D" id="1.10.443.10">
    <property type="entry name" value="Intergrase catalytic core"/>
    <property type="match status" value="1"/>
</dbReference>
<comment type="subcellular location">
    <subcellularLocation>
        <location evidence="1 9">Cytoplasm</location>
    </subcellularLocation>
</comment>
<dbReference type="Proteomes" id="UP000001937">
    <property type="component" value="Chromosome"/>
</dbReference>